<evidence type="ECO:0000313" key="1">
    <source>
        <dbReference type="EMBL" id="OAT51037.1"/>
    </source>
</evidence>
<dbReference type="EMBL" id="LXEV01000003">
    <property type="protein sequence ID" value="OAT51037.1"/>
    <property type="molecule type" value="Genomic_DNA"/>
</dbReference>
<name>A0AAJ3LV95_PROHU</name>
<organism evidence="1 2">
    <name type="scientific">Proteus hauseri ATCC 700826</name>
    <dbReference type="NCBI Taxonomy" id="1354271"/>
    <lineage>
        <taxon>Bacteria</taxon>
        <taxon>Pseudomonadati</taxon>
        <taxon>Pseudomonadota</taxon>
        <taxon>Gammaproteobacteria</taxon>
        <taxon>Enterobacterales</taxon>
        <taxon>Morganellaceae</taxon>
        <taxon>Proteus</taxon>
    </lineage>
</organism>
<comment type="caution">
    <text evidence="1">The sequence shown here is derived from an EMBL/GenBank/DDBJ whole genome shotgun (WGS) entry which is preliminary data.</text>
</comment>
<dbReference type="RefSeq" id="WP_064718168.1">
    <property type="nucleotide sequence ID" value="NZ_LXEV01000003.1"/>
</dbReference>
<dbReference type="Proteomes" id="UP000078250">
    <property type="component" value="Unassembled WGS sequence"/>
</dbReference>
<dbReference type="AlphaFoldDB" id="A0AAJ3LV95"/>
<reference evidence="1 2" key="1">
    <citation type="submission" date="2016-04" db="EMBL/GenBank/DDBJ databases">
        <title>ATOL: Assembling a taxonomically balanced genome-scale reconstruction of the evolutionary history of the Enterobacteriaceae.</title>
        <authorList>
            <person name="Plunkett G.III."/>
            <person name="Neeno-Eckwall E.C."/>
            <person name="Glasner J.D."/>
            <person name="Perna N.T."/>
        </authorList>
    </citation>
    <scope>NUCLEOTIDE SEQUENCE [LARGE SCALE GENOMIC DNA]</scope>
    <source>
        <strain evidence="1 2">ATCC 700826</strain>
    </source>
</reference>
<evidence type="ECO:0000313" key="2">
    <source>
        <dbReference type="Proteomes" id="UP000078250"/>
    </source>
</evidence>
<accession>A0AAJ3LV95</accession>
<keyword evidence="2" id="KW-1185">Reference proteome</keyword>
<proteinExistence type="predicted"/>
<sequence>MPIHSGISNSPSLRFLKTHSSTSQYEITSLRKFFIRIKDEFLALFNSNHKFTSLENKTVAEFNLTMMVKDVVTFIKNTDLNDNSKKDNANYVNYAFAYLLTQSKIQVNLYNIYHSGDSEPNELLTQLINYINNADKNSLDQTEYIQLAKKGMKEIADDFINIKPPTPEAKDDDNTIEKRSEQFISLQKKIAAIAMEVKNN</sequence>
<protein>
    <submittedName>
        <fullName evidence="1">Uncharacterized protein</fullName>
    </submittedName>
</protein>
<gene>
    <name evidence="1" type="ORF">M997_0102</name>
</gene>